<reference evidence="1" key="1">
    <citation type="journal article" date="2015" name="Nature">
        <title>Complex archaea that bridge the gap between prokaryotes and eukaryotes.</title>
        <authorList>
            <person name="Spang A."/>
            <person name="Saw J.H."/>
            <person name="Jorgensen S.L."/>
            <person name="Zaremba-Niedzwiedzka K."/>
            <person name="Martijn J."/>
            <person name="Lind A.E."/>
            <person name="van Eijk R."/>
            <person name="Schleper C."/>
            <person name="Guy L."/>
            <person name="Ettema T.J."/>
        </authorList>
    </citation>
    <scope>NUCLEOTIDE SEQUENCE</scope>
</reference>
<evidence type="ECO:0000313" key="1">
    <source>
        <dbReference type="EMBL" id="KKM85298.1"/>
    </source>
</evidence>
<feature type="non-terminal residue" evidence="1">
    <location>
        <position position="1"/>
    </location>
</feature>
<dbReference type="AlphaFoldDB" id="A0A0F9KUA7"/>
<name>A0A0F9KUA7_9ZZZZ</name>
<accession>A0A0F9KUA7</accession>
<organism evidence="1">
    <name type="scientific">marine sediment metagenome</name>
    <dbReference type="NCBI Taxonomy" id="412755"/>
    <lineage>
        <taxon>unclassified sequences</taxon>
        <taxon>metagenomes</taxon>
        <taxon>ecological metagenomes</taxon>
    </lineage>
</organism>
<proteinExistence type="predicted"/>
<dbReference type="EMBL" id="LAZR01007434">
    <property type="protein sequence ID" value="KKM85298.1"/>
    <property type="molecule type" value="Genomic_DNA"/>
</dbReference>
<sequence>NTRSELKSFIEVEKDYYSLIDNPQKFNEFPKDRYYSLVHSIFLEIIGIKARETDDINLARKYKHQKGSRV</sequence>
<comment type="caution">
    <text evidence="1">The sequence shown here is derived from an EMBL/GenBank/DDBJ whole genome shotgun (WGS) entry which is preliminary data.</text>
</comment>
<gene>
    <name evidence="1" type="ORF">LCGC14_1290410</name>
</gene>
<protein>
    <submittedName>
        <fullName evidence="1">Uncharacterized protein</fullName>
    </submittedName>
</protein>